<dbReference type="InterPro" id="IPR035984">
    <property type="entry name" value="Acyl-CoA-binding_sf"/>
</dbReference>
<dbReference type="PANTHER" id="PTHR23310">
    <property type="entry name" value="ACYL-COA-BINDING PROTEIN, ACBP"/>
    <property type="match status" value="1"/>
</dbReference>
<feature type="compositionally biased region" description="Low complexity" evidence="4">
    <location>
        <begin position="185"/>
        <end position="197"/>
    </location>
</feature>
<gene>
    <name evidence="6" type="ORF">INT46_000849</name>
</gene>
<dbReference type="PRINTS" id="PR00689">
    <property type="entry name" value="ACOABINDINGP"/>
</dbReference>
<name>A0A8H7R3I2_9FUNG</name>
<keyword evidence="7" id="KW-1185">Reference proteome</keyword>
<dbReference type="PROSITE" id="PS00880">
    <property type="entry name" value="ACB_1"/>
    <property type="match status" value="1"/>
</dbReference>
<dbReference type="InterPro" id="IPR014352">
    <property type="entry name" value="FERM/acyl-CoA-bd_prot_sf"/>
</dbReference>
<dbReference type="Pfam" id="PF00887">
    <property type="entry name" value="ACBP"/>
    <property type="match status" value="1"/>
</dbReference>
<evidence type="ECO:0000259" key="5">
    <source>
        <dbReference type="PROSITE" id="PS51228"/>
    </source>
</evidence>
<sequence>MSFIPAHYSNRYINQRYNKALYIVQHLPTSSNVQPTKDQKLELYALYKQVSQGDIDTQRPGIFDVVGRAKWDSWKKLEGTSEMEAKHKYVETLLQAATEAYKKPAGRAQAHQIIQSFAIMQPSGDSGDSSSEEEDATSQDESSIGSAEAEEKAYLRQVQRSTPIMSRRQPPPVQQKTRWQERSSSRASSQSGRMSMMTAPTELRRLSISSSNSNILRPLSAASGRSGLEVNNNKRSIIQQQRSNNRRELYEDNFDDSVNPWVLHPSTRQYKTDQVPLMQQRDSQQDLSALYRSPMSTTSSSATATQQQYLSLNAQQQQQQQQHEQTVLGPATKRALEALQQEIESLNERINGLRKELIARDAISTSKKLVKPKNASSNGDEDGWKWVFKQNPRPSLLRSPPSIQLTTYNAVAYSSTSNGINTMDNEDLIMKRSSSSRSSSVHKAELSRTQHKLMLQRQSFLADDKNYLDHPDNMRRLTKELDRVNREYKCVKQFQDPLALSIKRVTELQQQQLPLLVSNTPLSSSAASSWSSSCSSSLLSIPPKLQRRASSHTVHDYLMNFKEERRHSLNDRSAGFIGRLFGASSMHYSALSSSQLKRYPHVA</sequence>
<dbReference type="EMBL" id="JAEPRC010000225">
    <property type="protein sequence ID" value="KAG2203553.1"/>
    <property type="molecule type" value="Genomic_DNA"/>
</dbReference>
<dbReference type="AlphaFoldDB" id="A0A8H7R3I2"/>
<feature type="coiled-coil region" evidence="3">
    <location>
        <begin position="329"/>
        <end position="356"/>
    </location>
</feature>
<reference evidence="6" key="1">
    <citation type="submission" date="2020-12" db="EMBL/GenBank/DDBJ databases">
        <title>Metabolic potential, ecology and presence of endohyphal bacteria is reflected in genomic diversity of Mucoromycotina.</title>
        <authorList>
            <person name="Muszewska A."/>
            <person name="Okrasinska A."/>
            <person name="Steczkiewicz K."/>
            <person name="Drgas O."/>
            <person name="Orlowska M."/>
            <person name="Perlinska-Lenart U."/>
            <person name="Aleksandrzak-Piekarczyk T."/>
            <person name="Szatraj K."/>
            <person name="Zielenkiewicz U."/>
            <person name="Pilsyk S."/>
            <person name="Malc E."/>
            <person name="Mieczkowski P."/>
            <person name="Kruszewska J.S."/>
            <person name="Biernat P."/>
            <person name="Pawlowska J."/>
        </authorList>
    </citation>
    <scope>NUCLEOTIDE SEQUENCE</scope>
    <source>
        <strain evidence="6">CBS 226.32</strain>
    </source>
</reference>
<dbReference type="PANTHER" id="PTHR23310:SF62">
    <property type="entry name" value="ACYL-COA BINDING PROTEIN 1, ISOFORM A"/>
    <property type="match status" value="1"/>
</dbReference>
<evidence type="ECO:0000313" key="7">
    <source>
        <dbReference type="Proteomes" id="UP000650833"/>
    </source>
</evidence>
<feature type="domain" description="ACB" evidence="5">
    <location>
        <begin position="13"/>
        <end position="102"/>
    </location>
</feature>
<evidence type="ECO:0000256" key="1">
    <source>
        <dbReference type="ARBA" id="ARBA00005567"/>
    </source>
</evidence>
<dbReference type="GO" id="GO:0000062">
    <property type="term" value="F:fatty-acyl-CoA binding"/>
    <property type="evidence" value="ECO:0007669"/>
    <property type="project" value="InterPro"/>
</dbReference>
<dbReference type="InterPro" id="IPR022408">
    <property type="entry name" value="Acyl-CoA-binding_prot_CS"/>
</dbReference>
<evidence type="ECO:0000256" key="2">
    <source>
        <dbReference type="ARBA" id="ARBA00023121"/>
    </source>
</evidence>
<evidence type="ECO:0000313" key="6">
    <source>
        <dbReference type="EMBL" id="KAG2203553.1"/>
    </source>
</evidence>
<keyword evidence="2" id="KW-0446">Lipid-binding</keyword>
<organism evidence="6 7">
    <name type="scientific">Mucor plumbeus</name>
    <dbReference type="NCBI Taxonomy" id="97098"/>
    <lineage>
        <taxon>Eukaryota</taxon>
        <taxon>Fungi</taxon>
        <taxon>Fungi incertae sedis</taxon>
        <taxon>Mucoromycota</taxon>
        <taxon>Mucoromycotina</taxon>
        <taxon>Mucoromycetes</taxon>
        <taxon>Mucorales</taxon>
        <taxon>Mucorineae</taxon>
        <taxon>Mucoraceae</taxon>
        <taxon>Mucor</taxon>
    </lineage>
</organism>
<feature type="region of interest" description="Disordered" evidence="4">
    <location>
        <begin position="121"/>
        <end position="197"/>
    </location>
</feature>
<protein>
    <recommendedName>
        <fullName evidence="5">ACB domain-containing protein</fullName>
    </recommendedName>
</protein>
<dbReference type="Gene3D" id="1.20.80.10">
    <property type="match status" value="1"/>
</dbReference>
<accession>A0A8H7R3I2</accession>
<dbReference type="OrthoDB" id="346910at2759"/>
<comment type="similarity">
    <text evidence="1">Belongs to the ACBP family.</text>
</comment>
<dbReference type="InterPro" id="IPR000582">
    <property type="entry name" value="Acyl-CoA-binding_protein"/>
</dbReference>
<evidence type="ECO:0000256" key="3">
    <source>
        <dbReference type="SAM" id="Coils"/>
    </source>
</evidence>
<proteinExistence type="inferred from homology"/>
<dbReference type="Proteomes" id="UP000650833">
    <property type="component" value="Unassembled WGS sequence"/>
</dbReference>
<comment type="caution">
    <text evidence="6">The sequence shown here is derived from an EMBL/GenBank/DDBJ whole genome shotgun (WGS) entry which is preliminary data.</text>
</comment>
<dbReference type="SUPFAM" id="SSF47027">
    <property type="entry name" value="Acyl-CoA binding protein"/>
    <property type="match status" value="1"/>
</dbReference>
<keyword evidence="3" id="KW-0175">Coiled coil</keyword>
<evidence type="ECO:0000256" key="4">
    <source>
        <dbReference type="SAM" id="MobiDB-lite"/>
    </source>
</evidence>
<dbReference type="GO" id="GO:0006631">
    <property type="term" value="P:fatty acid metabolic process"/>
    <property type="evidence" value="ECO:0007669"/>
    <property type="project" value="TreeGrafter"/>
</dbReference>
<dbReference type="PROSITE" id="PS51228">
    <property type="entry name" value="ACB_2"/>
    <property type="match status" value="1"/>
</dbReference>